<feature type="signal peptide" evidence="1">
    <location>
        <begin position="1"/>
        <end position="28"/>
    </location>
</feature>
<dbReference type="GO" id="GO:0016811">
    <property type="term" value="F:hydrolase activity, acting on carbon-nitrogen (but not peptide) bonds, in linear amides"/>
    <property type="evidence" value="ECO:0007669"/>
    <property type="project" value="TreeGrafter"/>
</dbReference>
<dbReference type="AlphaFoldDB" id="A0A518C4Q6"/>
<dbReference type="RefSeq" id="WP_144971203.1">
    <property type="nucleotide sequence ID" value="NZ_CP036289.1"/>
</dbReference>
<dbReference type="OrthoDB" id="9790023at2"/>
<sequence length="315" mass="35322" precursor="true">MLISPRNGLLLGAALLTLALLTPGIAQAQSPDAAEADAGKKLRIICFGAHPDDAEYKSGGCAIKWAKQGHHVKLVSVTNGDIGHWQMSGGELARRRAAESAEVARRMGVVSEVLDIHDGELMPTLENRRKITRLIRDWKADIVISHRPWDYHPDHRNVGVLVQDAAFMVMVPYFCPDTPALKANPVFLYSSDRFQKPYPFRPDVAVSLDDVFEKKVGALMALESQIFEGGALGSPEFVASVPPASQPELRRKYLHDRWVNRQGGEAKQYRGLLQQWYGEELGNKIQYAETFEVCEYGRQPTPEELRELFPFFPER</sequence>
<dbReference type="EC" id="3.5.1.115" evidence="2"/>
<dbReference type="KEGG" id="bvo:Pan97_12140"/>
<keyword evidence="2" id="KW-0378">Hydrolase</keyword>
<evidence type="ECO:0000313" key="2">
    <source>
        <dbReference type="EMBL" id="QDU74209.1"/>
    </source>
</evidence>
<organism evidence="2 3">
    <name type="scientific">Bremerella volcania</name>
    <dbReference type="NCBI Taxonomy" id="2527984"/>
    <lineage>
        <taxon>Bacteria</taxon>
        <taxon>Pseudomonadati</taxon>
        <taxon>Planctomycetota</taxon>
        <taxon>Planctomycetia</taxon>
        <taxon>Pirellulales</taxon>
        <taxon>Pirellulaceae</taxon>
        <taxon>Bremerella</taxon>
    </lineage>
</organism>
<dbReference type="PANTHER" id="PTHR12993">
    <property type="entry name" value="N-ACETYLGLUCOSAMINYL-PHOSPHATIDYLINOSITOL DE-N-ACETYLASE-RELATED"/>
    <property type="match status" value="1"/>
</dbReference>
<keyword evidence="3" id="KW-1185">Reference proteome</keyword>
<evidence type="ECO:0000256" key="1">
    <source>
        <dbReference type="SAM" id="SignalP"/>
    </source>
</evidence>
<dbReference type="Gene3D" id="3.40.50.10320">
    <property type="entry name" value="LmbE-like"/>
    <property type="match status" value="1"/>
</dbReference>
<reference evidence="3" key="1">
    <citation type="submission" date="2019-02" db="EMBL/GenBank/DDBJ databases">
        <title>Deep-cultivation of Planctomycetes and their phenomic and genomic characterization uncovers novel biology.</title>
        <authorList>
            <person name="Wiegand S."/>
            <person name="Jogler M."/>
            <person name="Boedeker C."/>
            <person name="Pinto D."/>
            <person name="Vollmers J."/>
            <person name="Rivas-Marin E."/>
            <person name="Kohn T."/>
            <person name="Peeters S.H."/>
            <person name="Heuer A."/>
            <person name="Rast P."/>
            <person name="Oberbeckmann S."/>
            <person name="Bunk B."/>
            <person name="Jeske O."/>
            <person name="Meyerdierks A."/>
            <person name="Storesund J.E."/>
            <person name="Kallscheuer N."/>
            <person name="Luecker S."/>
            <person name="Lage O.M."/>
            <person name="Pohl T."/>
            <person name="Merkel B.J."/>
            <person name="Hornburger P."/>
            <person name="Mueller R.-W."/>
            <person name="Bruemmer F."/>
            <person name="Labrenz M."/>
            <person name="Spormann A.M."/>
            <person name="Op den Camp H."/>
            <person name="Overmann J."/>
            <person name="Amann R."/>
            <person name="Jetten M.S.M."/>
            <person name="Mascher T."/>
            <person name="Medema M.H."/>
            <person name="Devos D.P."/>
            <person name="Kaster A.-K."/>
            <person name="Ovreas L."/>
            <person name="Rohde M."/>
            <person name="Galperin M.Y."/>
            <person name="Jogler C."/>
        </authorList>
    </citation>
    <scope>NUCLEOTIDE SEQUENCE [LARGE SCALE GENOMIC DNA]</scope>
    <source>
        <strain evidence="3">Pan97</strain>
    </source>
</reference>
<dbReference type="InterPro" id="IPR024078">
    <property type="entry name" value="LmbE-like_dom_sf"/>
</dbReference>
<protein>
    <submittedName>
        <fullName evidence="2">Mycothiol S-conjugate amidase</fullName>
        <ecNumber evidence="2">3.5.1.115</ecNumber>
    </submittedName>
</protein>
<dbReference type="EMBL" id="CP036289">
    <property type="protein sequence ID" value="QDU74209.1"/>
    <property type="molecule type" value="Genomic_DNA"/>
</dbReference>
<proteinExistence type="predicted"/>
<dbReference type="SUPFAM" id="SSF102588">
    <property type="entry name" value="LmbE-like"/>
    <property type="match status" value="1"/>
</dbReference>
<dbReference type="Proteomes" id="UP000318626">
    <property type="component" value="Chromosome"/>
</dbReference>
<accession>A0A518C4Q6</accession>
<feature type="chain" id="PRO_5022141735" evidence="1">
    <location>
        <begin position="29"/>
        <end position="315"/>
    </location>
</feature>
<dbReference type="Pfam" id="PF02585">
    <property type="entry name" value="PIG-L"/>
    <property type="match status" value="1"/>
</dbReference>
<gene>
    <name evidence="2" type="primary">mca_1</name>
    <name evidence="2" type="ORF">Pan97_12140</name>
</gene>
<evidence type="ECO:0000313" key="3">
    <source>
        <dbReference type="Proteomes" id="UP000318626"/>
    </source>
</evidence>
<dbReference type="PANTHER" id="PTHR12993:SF30">
    <property type="entry name" value="N-ACETYL-ALPHA-D-GLUCOSAMINYL L-MALATE DEACETYLASE 1"/>
    <property type="match status" value="1"/>
</dbReference>
<keyword evidence="1" id="KW-0732">Signal</keyword>
<dbReference type="InterPro" id="IPR003737">
    <property type="entry name" value="GlcNAc_PI_deacetylase-related"/>
</dbReference>
<name>A0A518C4Q6_9BACT</name>